<feature type="compositionally biased region" description="Polar residues" evidence="1">
    <location>
        <begin position="618"/>
        <end position="627"/>
    </location>
</feature>
<feature type="region of interest" description="Disordered" evidence="1">
    <location>
        <begin position="204"/>
        <end position="235"/>
    </location>
</feature>
<dbReference type="OrthoDB" id="4096268at2759"/>
<feature type="region of interest" description="Disordered" evidence="1">
    <location>
        <begin position="358"/>
        <end position="410"/>
    </location>
</feature>
<feature type="region of interest" description="Disordered" evidence="1">
    <location>
        <begin position="334"/>
        <end position="353"/>
    </location>
</feature>
<feature type="compositionally biased region" description="Acidic residues" evidence="1">
    <location>
        <begin position="359"/>
        <end position="371"/>
    </location>
</feature>
<feature type="compositionally biased region" description="Acidic residues" evidence="1">
    <location>
        <begin position="379"/>
        <end position="389"/>
    </location>
</feature>
<feature type="compositionally biased region" description="Acidic residues" evidence="1">
    <location>
        <begin position="340"/>
        <end position="352"/>
    </location>
</feature>
<dbReference type="Proteomes" id="UP000756132">
    <property type="component" value="Chromosome 4"/>
</dbReference>
<dbReference type="Gene3D" id="2.60.200.20">
    <property type="match status" value="1"/>
</dbReference>
<proteinExistence type="predicted"/>
<dbReference type="SUPFAM" id="SSF49879">
    <property type="entry name" value="SMAD/FHA domain"/>
    <property type="match status" value="1"/>
</dbReference>
<dbReference type="InterPro" id="IPR000253">
    <property type="entry name" value="FHA_dom"/>
</dbReference>
<keyword evidence="4" id="KW-1185">Reference proteome</keyword>
<feature type="compositionally biased region" description="Basic and acidic residues" evidence="1">
    <location>
        <begin position="651"/>
        <end position="661"/>
    </location>
</feature>
<dbReference type="GeneID" id="71984273"/>
<evidence type="ECO:0000313" key="3">
    <source>
        <dbReference type="EMBL" id="UJO15777.1"/>
    </source>
</evidence>
<sequence>MFRLSSSYMGANIMDDSSGSASASRPPPSSYSVTISLASNKSGDRRVIEIAAGKPVQIGRSSKSGFKGLYASSTNALFDCAVVSRDHAELAMTSPWHGIPPRVTITDKGSLHGTTVNGRKLENGAPFDLHTGDVIELGEKITRGEDAHEGVSLTFKRYEPEHYRPTSPSPVMNRGYQVPDSPEQEASDYDSNIDLESLYDYANQQSSAKTTPEQPKHKSGTQKSPINLEGAAGPSIVDLSQDDDELVVMPAAHKGNESIVIAETYDEEEELLVPESVPVDTVVEAASANAENLADQDIADSDAYDIDDDVESVRMHNTGLCQILMGQDGATSDIENREHEDDDEAEDSEDKDVEYGYESIDDADEQSDGADSDLNNYDSEPESNVEEPSELYSSTHLQQESPEPDEPQQPIKTSTIHSVLAAEQPKPKAQYDPVRSSQQSATGGPFAAASMPSASAYVYGYPGYGSYEMPATDFSDSSRWDMQPATIPYASQFGSQQYYPAPYGAAAATPFGGSFTAPTMFDAPQQSATFAAPSNVDQSRPQSYTNPFMPAQMPAQMRAMTADTPAQAITDVSPSKVAGKIAITDIVDEQPHLATEAADETSAMLAEAEKMVAAANADDNSAGFSNSTKRKANDLETVAMTETPQQPTKKSKQEVTDKDSASRAPARRTKSRSTVRRVATSAAQYATAAAFGGAATIAFLSSPYAQSLIDFLG</sequence>
<reference evidence="3" key="2">
    <citation type="journal article" date="2022" name="Microb. Genom.">
        <title>A chromosome-scale genome assembly of the tomato pathogen Cladosporium fulvum reveals a compartmentalized genome architecture and the presence of a dispensable chromosome.</title>
        <authorList>
            <person name="Zaccaron A.Z."/>
            <person name="Chen L.H."/>
            <person name="Samaras A."/>
            <person name="Stergiopoulos I."/>
        </authorList>
    </citation>
    <scope>NUCLEOTIDE SEQUENCE</scope>
    <source>
        <strain evidence="3">Race5_Kim</strain>
    </source>
</reference>
<feature type="region of interest" description="Disordered" evidence="1">
    <location>
        <begin position="617"/>
        <end position="677"/>
    </location>
</feature>
<dbReference type="Pfam" id="PF00498">
    <property type="entry name" value="FHA"/>
    <property type="match status" value="1"/>
</dbReference>
<feature type="compositionally biased region" description="Polar residues" evidence="1">
    <location>
        <begin position="204"/>
        <end position="213"/>
    </location>
</feature>
<dbReference type="InterPro" id="IPR008984">
    <property type="entry name" value="SMAD_FHA_dom_sf"/>
</dbReference>
<feature type="compositionally biased region" description="Basic residues" evidence="1">
    <location>
        <begin position="665"/>
        <end position="675"/>
    </location>
</feature>
<gene>
    <name evidence="3" type="ORF">CLAFUR5_04395</name>
</gene>
<accession>A0A9Q8LE82</accession>
<dbReference type="PROSITE" id="PS50006">
    <property type="entry name" value="FHA_DOMAIN"/>
    <property type="match status" value="1"/>
</dbReference>
<dbReference type="SMART" id="SM00240">
    <property type="entry name" value="FHA"/>
    <property type="match status" value="1"/>
</dbReference>
<feature type="region of interest" description="Disordered" evidence="1">
    <location>
        <begin position="424"/>
        <end position="448"/>
    </location>
</feature>
<dbReference type="EMBL" id="CP090166">
    <property type="protein sequence ID" value="UJO15777.1"/>
    <property type="molecule type" value="Genomic_DNA"/>
</dbReference>
<dbReference type="KEGG" id="ffu:CLAFUR5_04395"/>
<evidence type="ECO:0000259" key="2">
    <source>
        <dbReference type="PROSITE" id="PS50006"/>
    </source>
</evidence>
<feature type="region of interest" description="Disordered" evidence="1">
    <location>
        <begin position="152"/>
        <end position="188"/>
    </location>
</feature>
<evidence type="ECO:0000313" key="4">
    <source>
        <dbReference type="Proteomes" id="UP000756132"/>
    </source>
</evidence>
<name>A0A9Q8LE82_PASFU</name>
<organism evidence="3 4">
    <name type="scientific">Passalora fulva</name>
    <name type="common">Tomato leaf mold</name>
    <name type="synonym">Cladosporium fulvum</name>
    <dbReference type="NCBI Taxonomy" id="5499"/>
    <lineage>
        <taxon>Eukaryota</taxon>
        <taxon>Fungi</taxon>
        <taxon>Dikarya</taxon>
        <taxon>Ascomycota</taxon>
        <taxon>Pezizomycotina</taxon>
        <taxon>Dothideomycetes</taxon>
        <taxon>Dothideomycetidae</taxon>
        <taxon>Mycosphaerellales</taxon>
        <taxon>Mycosphaerellaceae</taxon>
        <taxon>Fulvia</taxon>
    </lineage>
</organism>
<dbReference type="AlphaFoldDB" id="A0A9Q8LE82"/>
<evidence type="ECO:0000256" key="1">
    <source>
        <dbReference type="SAM" id="MobiDB-lite"/>
    </source>
</evidence>
<protein>
    <recommendedName>
        <fullName evidence="2">FHA domain-containing protein</fullName>
    </recommendedName>
</protein>
<reference evidence="3" key="1">
    <citation type="submission" date="2021-12" db="EMBL/GenBank/DDBJ databases">
        <authorList>
            <person name="Zaccaron A."/>
            <person name="Stergiopoulos I."/>
        </authorList>
    </citation>
    <scope>NUCLEOTIDE SEQUENCE</scope>
    <source>
        <strain evidence="3">Race5_Kim</strain>
    </source>
</reference>
<feature type="domain" description="FHA" evidence="2">
    <location>
        <begin position="56"/>
        <end position="121"/>
    </location>
</feature>
<dbReference type="RefSeq" id="XP_047760143.1">
    <property type="nucleotide sequence ID" value="XM_047903543.1"/>
</dbReference>